<keyword evidence="2 4" id="KW-0802">TPR repeat</keyword>
<dbReference type="OMA" id="ICVASMK"/>
<dbReference type="PROSITE" id="PS50059">
    <property type="entry name" value="FKBP_PPIASE"/>
    <property type="match status" value="1"/>
</dbReference>
<dbReference type="GO" id="GO:0012505">
    <property type="term" value="C:endomembrane system"/>
    <property type="evidence" value="ECO:0007669"/>
    <property type="project" value="TreeGrafter"/>
</dbReference>
<dbReference type="SMART" id="SM00028">
    <property type="entry name" value="TPR"/>
    <property type="match status" value="3"/>
</dbReference>
<dbReference type="GO" id="GO:0003755">
    <property type="term" value="F:peptidyl-prolyl cis-trans isomerase activity"/>
    <property type="evidence" value="ECO:0007669"/>
    <property type="project" value="UniProtKB-KW"/>
</dbReference>
<comment type="catalytic activity">
    <reaction evidence="3">
        <text>[protein]-peptidylproline (omega=180) = [protein]-peptidylproline (omega=0)</text>
        <dbReference type="Rhea" id="RHEA:16237"/>
        <dbReference type="Rhea" id="RHEA-COMP:10747"/>
        <dbReference type="Rhea" id="RHEA-COMP:10748"/>
        <dbReference type="ChEBI" id="CHEBI:83833"/>
        <dbReference type="ChEBI" id="CHEBI:83834"/>
        <dbReference type="EC" id="5.2.1.8"/>
    </reaction>
</comment>
<feature type="region of interest" description="Disordered" evidence="5">
    <location>
        <begin position="362"/>
        <end position="390"/>
    </location>
</feature>
<feature type="repeat" description="TPR" evidence="4">
    <location>
        <begin position="301"/>
        <end position="334"/>
    </location>
</feature>
<dbReference type="Pfam" id="PF00254">
    <property type="entry name" value="FKBP_C"/>
    <property type="match status" value="1"/>
</dbReference>
<dbReference type="PROSITE" id="PS50005">
    <property type="entry name" value="TPR"/>
    <property type="match status" value="2"/>
</dbReference>
<evidence type="ECO:0000313" key="8">
    <source>
        <dbReference type="EnsemblMetazoa" id="Aqu2.1.31343_001"/>
    </source>
</evidence>
<dbReference type="GO" id="GO:0043066">
    <property type="term" value="P:negative regulation of apoptotic process"/>
    <property type="evidence" value="ECO:0007669"/>
    <property type="project" value="TreeGrafter"/>
</dbReference>
<dbReference type="EC" id="5.2.1.8" evidence="3"/>
<dbReference type="OrthoDB" id="532682at2759"/>
<evidence type="ECO:0000313" key="9">
    <source>
        <dbReference type="Proteomes" id="UP000007879"/>
    </source>
</evidence>
<sequence length="422" mass="46520">MADIIPSPAVTGEEETDQKTGLDQNTFFNEGVQQAPPPVSSGTESYPPKANHVIQSIGEEDGVEPNAALKPLAASVDETDHTDDDKSNWIDVLGNGFLLKKILKPGDGVSSRPSPLSEVTMRVLGSLPNGTVIDKHNSLRFIVSDGDVVQAVDIVASLMQRGEICCVKANPKYAYGSQGRSPNVPPESPVMYELELLEVLPPLDLESISESSLIQYLNKKRGRGNDLFQRKEYSQAVVSYGRAVKTIRDFRRLRRDESSDEINDLWIRCLNNLAAAQLKVEQYHEALDSAREVLKCDPDNVKALYRCGKVLLLIDEIDESVQLLQRACELSPDEKAISSELQKAVRKQNQNKKSEKELYQRMINPNVNKSPKKSQPQSSKTSDSNNNNNSSSSWGWKGIIIGAGIAALVAVGAVALYNKYRK</sequence>
<dbReference type="InterPro" id="IPR050754">
    <property type="entry name" value="FKBP4/5/8-like"/>
</dbReference>
<reference evidence="9" key="1">
    <citation type="journal article" date="2010" name="Nature">
        <title>The Amphimedon queenslandica genome and the evolution of animal complexity.</title>
        <authorList>
            <person name="Srivastava M."/>
            <person name="Simakov O."/>
            <person name="Chapman J."/>
            <person name="Fahey B."/>
            <person name="Gauthier M.E."/>
            <person name="Mitros T."/>
            <person name="Richards G.S."/>
            <person name="Conaco C."/>
            <person name="Dacre M."/>
            <person name="Hellsten U."/>
            <person name="Larroux C."/>
            <person name="Putnam N.H."/>
            <person name="Stanke M."/>
            <person name="Adamska M."/>
            <person name="Darling A."/>
            <person name="Degnan S.M."/>
            <person name="Oakley T.H."/>
            <person name="Plachetzki D.C."/>
            <person name="Zhai Y."/>
            <person name="Adamski M."/>
            <person name="Calcino A."/>
            <person name="Cummins S.F."/>
            <person name="Goodstein D.M."/>
            <person name="Harris C."/>
            <person name="Jackson D.J."/>
            <person name="Leys S.P."/>
            <person name="Shu S."/>
            <person name="Woodcroft B.J."/>
            <person name="Vervoort M."/>
            <person name="Kosik K.S."/>
            <person name="Manning G."/>
            <person name="Degnan B.M."/>
            <person name="Rokhsar D.S."/>
        </authorList>
    </citation>
    <scope>NUCLEOTIDE SEQUENCE [LARGE SCALE GENOMIC DNA]</scope>
</reference>
<dbReference type="SUPFAM" id="SSF48452">
    <property type="entry name" value="TPR-like"/>
    <property type="match status" value="1"/>
</dbReference>
<keyword evidence="3" id="KW-0697">Rotamase</keyword>
<evidence type="ECO:0000256" key="2">
    <source>
        <dbReference type="ARBA" id="ARBA00022803"/>
    </source>
</evidence>
<reference evidence="8" key="2">
    <citation type="submission" date="2017-05" db="UniProtKB">
        <authorList>
            <consortium name="EnsemblMetazoa"/>
        </authorList>
    </citation>
    <scope>IDENTIFICATION</scope>
</reference>
<dbReference type="InterPro" id="IPR019734">
    <property type="entry name" value="TPR_rpt"/>
</dbReference>
<keyword evidence="6" id="KW-1133">Transmembrane helix</keyword>
<accession>A0A1X7UU90</accession>
<organism evidence="8">
    <name type="scientific">Amphimedon queenslandica</name>
    <name type="common">Sponge</name>
    <dbReference type="NCBI Taxonomy" id="400682"/>
    <lineage>
        <taxon>Eukaryota</taxon>
        <taxon>Metazoa</taxon>
        <taxon>Porifera</taxon>
        <taxon>Demospongiae</taxon>
        <taxon>Heteroscleromorpha</taxon>
        <taxon>Haplosclerida</taxon>
        <taxon>Niphatidae</taxon>
        <taxon>Amphimedon</taxon>
    </lineage>
</organism>
<evidence type="ECO:0000256" key="4">
    <source>
        <dbReference type="PROSITE-ProRule" id="PRU00339"/>
    </source>
</evidence>
<feature type="domain" description="PPIase FKBP-type" evidence="7">
    <location>
        <begin position="116"/>
        <end position="200"/>
    </location>
</feature>
<dbReference type="PANTHER" id="PTHR46512">
    <property type="entry name" value="PEPTIDYLPROLYL ISOMERASE"/>
    <property type="match status" value="1"/>
</dbReference>
<dbReference type="Gene3D" id="1.25.40.10">
    <property type="entry name" value="Tetratricopeptide repeat domain"/>
    <property type="match status" value="1"/>
</dbReference>
<feature type="repeat" description="TPR" evidence="4">
    <location>
        <begin position="267"/>
        <end position="300"/>
    </location>
</feature>
<keyword evidence="1" id="KW-0677">Repeat</keyword>
<dbReference type="GO" id="GO:0016020">
    <property type="term" value="C:membrane"/>
    <property type="evidence" value="ECO:0007669"/>
    <property type="project" value="TreeGrafter"/>
</dbReference>
<keyword evidence="6" id="KW-0472">Membrane</keyword>
<evidence type="ECO:0000256" key="1">
    <source>
        <dbReference type="ARBA" id="ARBA00022737"/>
    </source>
</evidence>
<dbReference type="SUPFAM" id="SSF54534">
    <property type="entry name" value="FKBP-like"/>
    <property type="match status" value="1"/>
</dbReference>
<dbReference type="Proteomes" id="UP000007879">
    <property type="component" value="Unassembled WGS sequence"/>
</dbReference>
<dbReference type="PANTHER" id="PTHR46512:SF1">
    <property type="entry name" value="PEPTIDYLPROLYL ISOMERASE"/>
    <property type="match status" value="1"/>
</dbReference>
<feature type="transmembrane region" description="Helical" evidence="6">
    <location>
        <begin position="394"/>
        <end position="417"/>
    </location>
</feature>
<keyword evidence="3" id="KW-0413">Isomerase</keyword>
<dbReference type="GO" id="GO:0044183">
    <property type="term" value="F:protein folding chaperone"/>
    <property type="evidence" value="ECO:0007669"/>
    <property type="project" value="TreeGrafter"/>
</dbReference>
<dbReference type="InParanoid" id="A0A1X7UU90"/>
<dbReference type="STRING" id="400682.A0A1X7UU90"/>
<evidence type="ECO:0000256" key="3">
    <source>
        <dbReference type="PROSITE-ProRule" id="PRU00277"/>
    </source>
</evidence>
<name>A0A1X7UU90_AMPQE</name>
<evidence type="ECO:0000256" key="6">
    <source>
        <dbReference type="SAM" id="Phobius"/>
    </source>
</evidence>
<dbReference type="InterPro" id="IPR011990">
    <property type="entry name" value="TPR-like_helical_dom_sf"/>
</dbReference>
<keyword evidence="9" id="KW-1185">Reference proteome</keyword>
<protein>
    <recommendedName>
        <fullName evidence="3">peptidylprolyl isomerase</fullName>
        <ecNumber evidence="3">5.2.1.8</ecNumber>
    </recommendedName>
</protein>
<evidence type="ECO:0000256" key="5">
    <source>
        <dbReference type="SAM" id="MobiDB-lite"/>
    </source>
</evidence>
<dbReference type="GO" id="GO:0005740">
    <property type="term" value="C:mitochondrial envelope"/>
    <property type="evidence" value="ECO:0007669"/>
    <property type="project" value="TreeGrafter"/>
</dbReference>
<evidence type="ECO:0000259" key="7">
    <source>
        <dbReference type="PROSITE" id="PS50059"/>
    </source>
</evidence>
<feature type="compositionally biased region" description="Polar residues" evidence="5">
    <location>
        <begin position="19"/>
        <end position="32"/>
    </location>
</feature>
<feature type="region of interest" description="Disordered" evidence="5">
    <location>
        <begin position="1"/>
        <end position="48"/>
    </location>
</feature>
<proteinExistence type="predicted"/>
<dbReference type="Gene3D" id="3.10.50.40">
    <property type="match status" value="1"/>
</dbReference>
<dbReference type="GO" id="GO:0005829">
    <property type="term" value="C:cytosol"/>
    <property type="evidence" value="ECO:0007669"/>
    <property type="project" value="TreeGrafter"/>
</dbReference>
<dbReference type="eggNOG" id="KOG0543">
    <property type="taxonomic scope" value="Eukaryota"/>
</dbReference>
<dbReference type="InterPro" id="IPR046357">
    <property type="entry name" value="PPIase_dom_sf"/>
</dbReference>
<dbReference type="InterPro" id="IPR001179">
    <property type="entry name" value="PPIase_FKBP_dom"/>
</dbReference>
<dbReference type="AlphaFoldDB" id="A0A1X7UU90"/>
<gene>
    <name evidence="8" type="primary">105312820</name>
</gene>
<dbReference type="KEGG" id="aqu:105312820"/>
<dbReference type="EnsemblMetazoa" id="XM_011405750.2">
    <property type="protein sequence ID" value="XP_011404052.1"/>
    <property type="gene ID" value="LOC105312820"/>
</dbReference>
<feature type="compositionally biased region" description="Low complexity" evidence="5">
    <location>
        <begin position="373"/>
        <end position="390"/>
    </location>
</feature>
<keyword evidence="6" id="KW-0812">Transmembrane</keyword>
<dbReference type="EnsemblMetazoa" id="Aqu2.1.31343_001">
    <property type="protein sequence ID" value="Aqu2.1.31343_001"/>
    <property type="gene ID" value="Aqu2.1.31343"/>
</dbReference>